<dbReference type="Pfam" id="PF00263">
    <property type="entry name" value="Secretin"/>
    <property type="match status" value="1"/>
</dbReference>
<evidence type="ECO:0000256" key="2">
    <source>
        <dbReference type="ARBA" id="ARBA00006304"/>
    </source>
</evidence>
<feature type="domain" description="Secretin/TonB short N-terminal" evidence="13">
    <location>
        <begin position="310"/>
        <end position="358"/>
    </location>
</feature>
<evidence type="ECO:0000256" key="8">
    <source>
        <dbReference type="ARBA" id="ARBA00023237"/>
    </source>
</evidence>
<dbReference type="InterPro" id="IPR038591">
    <property type="entry name" value="NolW-like_sf"/>
</dbReference>
<dbReference type="InterPro" id="IPR005644">
    <property type="entry name" value="NolW-like"/>
</dbReference>
<accession>A0A8B6X9I8</accession>
<keyword evidence="8" id="KW-0998">Cell outer membrane</keyword>
<reference evidence="15" key="1">
    <citation type="submission" date="2025-08" db="UniProtKB">
        <authorList>
            <consortium name="RefSeq"/>
        </authorList>
    </citation>
    <scope>IDENTIFICATION</scope>
</reference>
<comment type="subunit">
    <text evidence="11">Homododecamer. Tetramer of trimer.</text>
</comment>
<dbReference type="GO" id="GO:0030420">
    <property type="term" value="P:establishment of competence for transformation"/>
    <property type="evidence" value="ECO:0007669"/>
    <property type="project" value="UniProtKB-KW"/>
</dbReference>
<dbReference type="NCBIfam" id="TIGR02515">
    <property type="entry name" value="IV_pilus_PilQ"/>
    <property type="match status" value="1"/>
</dbReference>
<evidence type="ECO:0000256" key="1">
    <source>
        <dbReference type="ARBA" id="ARBA00004442"/>
    </source>
</evidence>
<protein>
    <recommendedName>
        <fullName evidence="3">Type IV pilus biogenesis and competence protein PilQ</fullName>
    </recommendedName>
</protein>
<evidence type="ECO:0000256" key="3">
    <source>
        <dbReference type="ARBA" id="ARBA00014124"/>
    </source>
</evidence>
<dbReference type="GO" id="GO:0009306">
    <property type="term" value="P:protein secretion"/>
    <property type="evidence" value="ECO:0007669"/>
    <property type="project" value="InterPro"/>
</dbReference>
<dbReference type="PANTHER" id="PTHR30604:SF1">
    <property type="entry name" value="DNA UTILIZATION PROTEIN HOFQ"/>
    <property type="match status" value="1"/>
</dbReference>
<dbReference type="Pfam" id="PF03958">
    <property type="entry name" value="Secretin_N"/>
    <property type="match status" value="1"/>
</dbReference>
<dbReference type="Gene3D" id="3.30.1370.130">
    <property type="match status" value="1"/>
</dbReference>
<evidence type="ECO:0000313" key="14">
    <source>
        <dbReference type="Proteomes" id="UP000675920"/>
    </source>
</evidence>
<evidence type="ECO:0000256" key="6">
    <source>
        <dbReference type="ARBA" id="ARBA00022927"/>
    </source>
</evidence>
<dbReference type="Proteomes" id="UP000675920">
    <property type="component" value="Unplaced"/>
</dbReference>
<evidence type="ECO:0000313" key="15">
    <source>
        <dbReference type="RefSeq" id="WP_084544590.1"/>
    </source>
</evidence>
<dbReference type="GO" id="GO:0009279">
    <property type="term" value="C:cell outer membrane"/>
    <property type="evidence" value="ECO:0007669"/>
    <property type="project" value="UniProtKB-SubCell"/>
</dbReference>
<evidence type="ECO:0000256" key="11">
    <source>
        <dbReference type="ARBA" id="ARBA00025897"/>
    </source>
</evidence>
<evidence type="ECO:0000256" key="10">
    <source>
        <dbReference type="ARBA" id="ARBA00024678"/>
    </source>
</evidence>
<name>A0A8B6X9I8_9BURK</name>
<keyword evidence="14" id="KW-1185">Reference proteome</keyword>
<dbReference type="PANTHER" id="PTHR30604">
    <property type="entry name" value="PROTEIN TRANSPORT PROTEIN HOFQ"/>
    <property type="match status" value="1"/>
</dbReference>
<dbReference type="AlphaFoldDB" id="A0A8B6X9I8"/>
<organism evidence="14 15">
    <name type="scientific">Derxia gummosa DSM 723</name>
    <dbReference type="NCBI Taxonomy" id="1121388"/>
    <lineage>
        <taxon>Bacteria</taxon>
        <taxon>Pseudomonadati</taxon>
        <taxon>Pseudomonadota</taxon>
        <taxon>Betaproteobacteria</taxon>
        <taxon>Burkholderiales</taxon>
        <taxon>Alcaligenaceae</taxon>
        <taxon>Derxia</taxon>
    </lineage>
</organism>
<evidence type="ECO:0000256" key="9">
    <source>
        <dbReference type="ARBA" id="ARBA00023287"/>
    </source>
</evidence>
<evidence type="ECO:0000256" key="7">
    <source>
        <dbReference type="ARBA" id="ARBA00023136"/>
    </source>
</evidence>
<evidence type="ECO:0000256" key="4">
    <source>
        <dbReference type="ARBA" id="ARBA00022448"/>
    </source>
</evidence>
<evidence type="ECO:0000259" key="13">
    <source>
        <dbReference type="SMART" id="SM00965"/>
    </source>
</evidence>
<dbReference type="Gene3D" id="2.60.40.3470">
    <property type="match status" value="1"/>
</dbReference>
<dbReference type="SMART" id="SM00965">
    <property type="entry name" value="STN"/>
    <property type="match status" value="1"/>
</dbReference>
<evidence type="ECO:0000256" key="12">
    <source>
        <dbReference type="RuleBase" id="RU004004"/>
    </source>
</evidence>
<dbReference type="Pfam" id="PF07660">
    <property type="entry name" value="STN"/>
    <property type="match status" value="1"/>
</dbReference>
<comment type="function">
    <text evidence="10">Required for type IV pilus biogenesis and competence. Could function as a pore for exit of the pilus but also as a channel for entry of heme and antimicrobial agents and uptake of transforming DNA.</text>
</comment>
<comment type="subcellular location">
    <subcellularLocation>
        <location evidence="1 12">Cell outer membrane</location>
    </subcellularLocation>
</comment>
<dbReference type="InterPro" id="IPR004846">
    <property type="entry name" value="T2SS/T3SS_dom"/>
</dbReference>
<dbReference type="InterPro" id="IPR051808">
    <property type="entry name" value="Type_IV_pilus_biogenesis"/>
</dbReference>
<dbReference type="Pfam" id="PF11741">
    <property type="entry name" value="AMIN"/>
    <property type="match status" value="2"/>
</dbReference>
<dbReference type="PRINTS" id="PR00811">
    <property type="entry name" value="BCTERIALGSPD"/>
</dbReference>
<dbReference type="InterPro" id="IPR021731">
    <property type="entry name" value="AMIN_dom"/>
</dbReference>
<proteinExistence type="inferred from homology"/>
<dbReference type="PROSITE" id="PS00875">
    <property type="entry name" value="T2SP_D"/>
    <property type="match status" value="1"/>
</dbReference>
<dbReference type="RefSeq" id="WP_084544590.1">
    <property type="nucleotide sequence ID" value="NZ_AXWS01000002.1"/>
</dbReference>
<keyword evidence="9" id="KW-0178">Competence</keyword>
<keyword evidence="4 12" id="KW-0813">Transport</keyword>
<keyword evidence="6" id="KW-0653">Protein transport</keyword>
<dbReference type="InterPro" id="IPR013355">
    <property type="entry name" value="Pilus_4_PilQ"/>
</dbReference>
<keyword evidence="7" id="KW-0472">Membrane</keyword>
<dbReference type="OrthoDB" id="9779724at2"/>
<dbReference type="InterPro" id="IPR004845">
    <property type="entry name" value="T2SS_GspD_CS"/>
</dbReference>
<dbReference type="Gene3D" id="2.60.40.3500">
    <property type="match status" value="1"/>
</dbReference>
<sequence length="719" mass="76787">MSLAAALFNPPVAHGWLGRVFAALWALVAVVTCLGAAQAQEVAIESVAASQRGSSVVLRVQLSAPVRNSPASFAVANPARIAFDLPGVVNGTGKNSIDVSQGDLRSVSLVTVGDRTRVVLNLKGSVPYSTSLDGNAIVVTLDGGGASNSAAVRFAEPVAAANRHSIRNIDFRRGRDGEGRVVVDLADTSTGVDIRQQGQQIVVEFLQTTMPDELRRRLDVTDFGTPVQFVNTTSQGNSVRMVIEPKGTWEHNAYQSDTQFVVEVKPVREDPNRGTLATSRPQYQGDKLSLNFQNIEVRSVLQVIADFTNINIITSESVNGNLTLRLRDVPWDQALDIVMQAKGLDMRRSGNVIWVAPREELAAKEKLELEAKQAVAELEALRTESFQLNYHKAADVVKIIAPPVTTSSSSTVAQHRLLSKRGSAAADPLTNQIFVQDIPSRLDEVRRLVRQIDIPTRQVLIEARIVEATDGFSQNLGVRLSGSSGVPTKINGTGVYGSVTGSSASTTSVTVGDTTLSGGDFVSLPAANLNGYSAGALGITLFNSSLSKFISLELSALESDGKGRIISSPRVITANQVEATIEDGEEIPYQQSTSSGATSISFRKAVLSLKVTPQITPEGSVILNVNVNKDSRGTDTTSGPAINTKNVKTQVLVDNGGTVVIGGIYRMQEQNTVTKIPLLGDIPFLGALFRNKSQVNSKSELLIFLTPRIISNSLANATR</sequence>
<dbReference type="InterPro" id="IPR001775">
    <property type="entry name" value="GspD/PilQ"/>
</dbReference>
<comment type="similarity">
    <text evidence="2">Belongs to the bacterial secretin family. PilQ subfamily.</text>
</comment>
<evidence type="ECO:0000256" key="5">
    <source>
        <dbReference type="ARBA" id="ARBA00022729"/>
    </source>
</evidence>
<dbReference type="Gene3D" id="3.30.1370.120">
    <property type="match status" value="1"/>
</dbReference>
<dbReference type="InterPro" id="IPR011662">
    <property type="entry name" value="Secretin/TonB_short_N"/>
</dbReference>
<keyword evidence="5" id="KW-0732">Signal</keyword>